<evidence type="ECO:0000313" key="1">
    <source>
        <dbReference type="EMBL" id="SYZ32697.1"/>
    </source>
</evidence>
<name>A0A383S442_9ACTN</name>
<proteinExistence type="predicted"/>
<dbReference type="Proteomes" id="UP000263928">
    <property type="component" value="Unassembled WGS sequence"/>
</dbReference>
<evidence type="ECO:0000313" key="2">
    <source>
        <dbReference type="Proteomes" id="UP000263928"/>
    </source>
</evidence>
<accession>A0A383S442</accession>
<keyword evidence="2" id="KW-1185">Reference proteome</keyword>
<organism evidence="1 2">
    <name type="scientific">Propionibacterium australiense</name>
    <dbReference type="NCBI Taxonomy" id="119981"/>
    <lineage>
        <taxon>Bacteria</taxon>
        <taxon>Bacillati</taxon>
        <taxon>Actinomycetota</taxon>
        <taxon>Actinomycetes</taxon>
        <taxon>Propionibacteriales</taxon>
        <taxon>Propionibacteriaceae</taxon>
        <taxon>Propionibacterium</taxon>
    </lineage>
</organism>
<dbReference type="RefSeq" id="WP_197720567.1">
    <property type="nucleotide sequence ID" value="NZ_LR134442.1"/>
</dbReference>
<dbReference type="AlphaFoldDB" id="A0A383S442"/>
<protein>
    <submittedName>
        <fullName evidence="1">Uncharacterized protein</fullName>
    </submittedName>
</protein>
<gene>
    <name evidence="1" type="ORF">PROPAUS_0587</name>
</gene>
<dbReference type="EMBL" id="UNQJ01000002">
    <property type="protein sequence ID" value="SYZ32697.1"/>
    <property type="molecule type" value="Genomic_DNA"/>
</dbReference>
<sequence>MTQLLADLLRVLVAGLLGAIAVFGGSPLVEELLRRADGSRAGPDATHGSSPRSCADGGVLRGGRWIGALERAAVFGALLAGEPSLVAVTVAVKAFARFPEIRGARSGEVAEHFIIGTLASLLIAGGLAALAGWVVQLW</sequence>
<reference evidence="2" key="1">
    <citation type="submission" date="2018-08" db="EMBL/GenBank/DDBJ databases">
        <authorList>
            <person name="Hornung B."/>
        </authorList>
    </citation>
    <scope>NUCLEOTIDE SEQUENCE [LARGE SCALE GENOMIC DNA]</scope>
</reference>